<dbReference type="SUPFAM" id="SSF55846">
    <property type="entry name" value="N-acetylmuramoyl-L-alanine amidase-like"/>
    <property type="match status" value="1"/>
</dbReference>
<gene>
    <name evidence="2" type="ORF">C7382_10777</name>
</gene>
<accession>A0A2U1FEW8</accession>
<evidence type="ECO:0000313" key="3">
    <source>
        <dbReference type="Proteomes" id="UP000245462"/>
    </source>
</evidence>
<evidence type="ECO:0000259" key="1">
    <source>
        <dbReference type="PROSITE" id="PS50222"/>
    </source>
</evidence>
<dbReference type="Gene3D" id="3.40.80.10">
    <property type="entry name" value="Peptidoglycan recognition protein-like"/>
    <property type="match status" value="1"/>
</dbReference>
<protein>
    <submittedName>
        <fullName evidence="2">N-acetylmuramoyl-L-alanine amidase</fullName>
    </submittedName>
</protein>
<reference evidence="2 3" key="1">
    <citation type="submission" date="2018-04" db="EMBL/GenBank/DDBJ databases">
        <title>Genomic Encyclopedia of Type Strains, Phase IV (KMG-IV): sequencing the most valuable type-strain genomes for metagenomic binning, comparative biology and taxonomic classification.</title>
        <authorList>
            <person name="Goeker M."/>
        </authorList>
    </citation>
    <scope>NUCLEOTIDE SEQUENCE [LARGE SCALE GENOMIC DNA]</scope>
    <source>
        <strain evidence="2 3">DSM 28520</strain>
    </source>
</reference>
<organism evidence="2 3">
    <name type="scientific">Porphyromonas loveana</name>
    <dbReference type="NCBI Taxonomy" id="1884669"/>
    <lineage>
        <taxon>Bacteria</taxon>
        <taxon>Pseudomonadati</taxon>
        <taxon>Bacteroidota</taxon>
        <taxon>Bacteroidia</taxon>
        <taxon>Bacteroidales</taxon>
        <taxon>Porphyromonadaceae</taxon>
        <taxon>Porphyromonas</taxon>
    </lineage>
</organism>
<comment type="caution">
    <text evidence="2">The sequence shown here is derived from an EMBL/GenBank/DDBJ whole genome shotgun (WGS) entry which is preliminary data.</text>
</comment>
<dbReference type="PANTHER" id="PTHR11022">
    <property type="entry name" value="PEPTIDOGLYCAN RECOGNITION PROTEIN"/>
    <property type="match status" value="1"/>
</dbReference>
<dbReference type="CDD" id="cd06583">
    <property type="entry name" value="PGRP"/>
    <property type="match status" value="1"/>
</dbReference>
<dbReference type="Pfam" id="PF01510">
    <property type="entry name" value="Amidase_2"/>
    <property type="match status" value="1"/>
</dbReference>
<dbReference type="GeneID" id="94550707"/>
<dbReference type="SMART" id="SM00644">
    <property type="entry name" value="Ami_2"/>
    <property type="match status" value="1"/>
</dbReference>
<dbReference type="PROSITE" id="PS00018">
    <property type="entry name" value="EF_HAND_1"/>
    <property type="match status" value="1"/>
</dbReference>
<dbReference type="InterPro" id="IPR018247">
    <property type="entry name" value="EF_Hand_1_Ca_BS"/>
</dbReference>
<dbReference type="InterPro" id="IPR002502">
    <property type="entry name" value="Amidase_domain"/>
</dbReference>
<feature type="domain" description="EF-hand" evidence="1">
    <location>
        <begin position="120"/>
        <end position="143"/>
    </location>
</feature>
<evidence type="ECO:0000313" key="2">
    <source>
        <dbReference type="EMBL" id="PVZ10712.1"/>
    </source>
</evidence>
<dbReference type="InterPro" id="IPR002048">
    <property type="entry name" value="EF_hand_dom"/>
</dbReference>
<dbReference type="InterPro" id="IPR015510">
    <property type="entry name" value="PGRP"/>
</dbReference>
<dbReference type="GO" id="GO:0009253">
    <property type="term" value="P:peptidoglycan catabolic process"/>
    <property type="evidence" value="ECO:0007669"/>
    <property type="project" value="InterPro"/>
</dbReference>
<sequence length="149" mass="17159">MNTIKYFVIHCSATRSNMTYTSLQLDRDHRARGFRSAGYHFYIRRNGDTEALRPTHEPGAHARGYNDCSIGICYEGGLDAMARPADTRTPEQKDALRRLLLELRVKFPLAKVIGHRDLSFDRNQDGHISPDEWMKACPCFDAHEEYSRL</sequence>
<dbReference type="OrthoDB" id="1037861at2"/>
<dbReference type="GO" id="GO:0005509">
    <property type="term" value="F:calcium ion binding"/>
    <property type="evidence" value="ECO:0007669"/>
    <property type="project" value="InterPro"/>
</dbReference>
<dbReference type="InterPro" id="IPR036505">
    <property type="entry name" value="Amidase/PGRP_sf"/>
</dbReference>
<dbReference type="GO" id="GO:0008745">
    <property type="term" value="F:N-acetylmuramoyl-L-alanine amidase activity"/>
    <property type="evidence" value="ECO:0007669"/>
    <property type="project" value="InterPro"/>
</dbReference>
<keyword evidence="3" id="KW-1185">Reference proteome</keyword>
<dbReference type="AlphaFoldDB" id="A0A2U1FEW8"/>
<dbReference type="PANTHER" id="PTHR11022:SF41">
    <property type="entry name" value="PEPTIDOGLYCAN-RECOGNITION PROTEIN LC-RELATED"/>
    <property type="match status" value="1"/>
</dbReference>
<dbReference type="FunFam" id="3.40.80.10:FF:000008">
    <property type="entry name" value="N-acetylmuramoyl-L-alanine amidase"/>
    <property type="match status" value="1"/>
</dbReference>
<dbReference type="RefSeq" id="WP_116679258.1">
    <property type="nucleotide sequence ID" value="NZ_JBGYUN010000082.1"/>
</dbReference>
<dbReference type="Proteomes" id="UP000245462">
    <property type="component" value="Unassembled WGS sequence"/>
</dbReference>
<dbReference type="PROSITE" id="PS50222">
    <property type="entry name" value="EF_HAND_2"/>
    <property type="match status" value="1"/>
</dbReference>
<name>A0A2U1FEW8_9PORP</name>
<proteinExistence type="predicted"/>
<dbReference type="EMBL" id="QEKY01000007">
    <property type="protein sequence ID" value="PVZ10712.1"/>
    <property type="molecule type" value="Genomic_DNA"/>
</dbReference>